<dbReference type="SUPFAM" id="SSF50729">
    <property type="entry name" value="PH domain-like"/>
    <property type="match status" value="1"/>
</dbReference>
<feature type="region of interest" description="Disordered" evidence="2">
    <location>
        <begin position="318"/>
        <end position="365"/>
    </location>
</feature>
<dbReference type="PROSITE" id="PS50003">
    <property type="entry name" value="PH_DOMAIN"/>
    <property type="match status" value="1"/>
</dbReference>
<reference evidence="4" key="2">
    <citation type="submission" date="2025-09" db="UniProtKB">
        <authorList>
            <consortium name="Ensembl"/>
        </authorList>
    </citation>
    <scope>IDENTIFICATION</scope>
</reference>
<dbReference type="GO" id="GO:0005634">
    <property type="term" value="C:nucleus"/>
    <property type="evidence" value="ECO:0007669"/>
    <property type="project" value="TreeGrafter"/>
</dbReference>
<accession>A0A672QJ45</accession>
<evidence type="ECO:0000313" key="5">
    <source>
        <dbReference type="Proteomes" id="UP000472262"/>
    </source>
</evidence>
<feature type="region of interest" description="Disordered" evidence="2">
    <location>
        <begin position="462"/>
        <end position="497"/>
    </location>
</feature>
<protein>
    <submittedName>
        <fullName evidence="4">Differentially expressed in FDCP 6 homolog</fullName>
    </submittedName>
</protein>
<gene>
    <name evidence="4" type="primary">LOC107590351</name>
</gene>
<dbReference type="InterPro" id="IPR057837">
    <property type="entry name" value="PH_SWAP70"/>
</dbReference>
<dbReference type="Proteomes" id="UP000472262">
    <property type="component" value="Unassembled WGS sequence"/>
</dbReference>
<keyword evidence="1" id="KW-0175">Coiled coil</keyword>
<dbReference type="CDD" id="cd13273">
    <property type="entry name" value="PH_SWAP-70"/>
    <property type="match status" value="1"/>
</dbReference>
<keyword evidence="5" id="KW-1185">Reference proteome</keyword>
<feature type="domain" description="PH" evidence="3">
    <location>
        <begin position="212"/>
        <end position="308"/>
    </location>
</feature>
<dbReference type="InterPro" id="IPR001849">
    <property type="entry name" value="PH_domain"/>
</dbReference>
<dbReference type="InterPro" id="IPR011993">
    <property type="entry name" value="PH-like_dom_sf"/>
</dbReference>
<dbReference type="SUPFAM" id="SSF47473">
    <property type="entry name" value="EF-hand"/>
    <property type="match status" value="1"/>
</dbReference>
<evidence type="ECO:0000259" key="3">
    <source>
        <dbReference type="PROSITE" id="PS50003"/>
    </source>
</evidence>
<evidence type="ECO:0000256" key="2">
    <source>
        <dbReference type="SAM" id="MobiDB-lite"/>
    </source>
</evidence>
<evidence type="ECO:0000256" key="1">
    <source>
        <dbReference type="SAM" id="Coils"/>
    </source>
</evidence>
<dbReference type="Ensembl" id="ENSSGRT00000080913.1">
    <property type="protein sequence ID" value="ENSSGRP00000075996.1"/>
    <property type="gene ID" value="ENSSGRG00000038552.1"/>
</dbReference>
<dbReference type="GO" id="GO:0005737">
    <property type="term" value="C:cytoplasm"/>
    <property type="evidence" value="ECO:0007669"/>
    <property type="project" value="TreeGrafter"/>
</dbReference>
<dbReference type="Gene3D" id="2.30.29.30">
    <property type="entry name" value="Pleckstrin-homology domain (PH domain)/Phosphotyrosine-binding domain (PTB)"/>
    <property type="match status" value="1"/>
</dbReference>
<dbReference type="Pfam" id="PF25530">
    <property type="entry name" value="EF-hand_SWAP70_N"/>
    <property type="match status" value="1"/>
</dbReference>
<dbReference type="Pfam" id="PF00169">
    <property type="entry name" value="PH"/>
    <property type="match status" value="1"/>
</dbReference>
<name>A0A672QJ45_SINGR</name>
<feature type="coiled-coil region" evidence="1">
    <location>
        <begin position="392"/>
        <end position="454"/>
    </location>
</feature>
<feature type="compositionally biased region" description="Low complexity" evidence="2">
    <location>
        <begin position="469"/>
        <end position="480"/>
    </location>
</feature>
<feature type="compositionally biased region" description="Basic and acidic residues" evidence="2">
    <location>
        <begin position="488"/>
        <end position="497"/>
    </location>
</feature>
<reference evidence="4" key="1">
    <citation type="submission" date="2025-08" db="UniProtKB">
        <authorList>
            <consortium name="Ensembl"/>
        </authorList>
    </citation>
    <scope>IDENTIFICATION</scope>
</reference>
<dbReference type="FunFam" id="2.30.29.30:FF:000286">
    <property type="entry name" value="PH-protein kinase domain containing protein"/>
    <property type="match status" value="1"/>
</dbReference>
<evidence type="ECO:0000313" key="4">
    <source>
        <dbReference type="Ensembl" id="ENSSGRP00000075996.1"/>
    </source>
</evidence>
<sequence>MDLQSELLKSIWYAFTSLDVEQSGKVSKSQLKVLSHNLYTALNIPHDPVALEEHFKDNNNGPVSNQGYMPYLNKYILAKATEGTFSKETFDELCWTLTSKKNCKPSIQQGLCSQKDCFKLFCLFNLLSEDRYPLVIIQPELEYLLKKISSAMSLEWDGTLLEELLSQNVTLEDGMSVWEFLEHLSAGQLLHVESKEAFSLAVDDVFMEMYHNIIKKGYLLKKGHVRRNWQERWFVLKPSSVTYYVNEDLKEKKGEILLEESSVVENLPDKEGRRCLFCVKTPVRTYEMSASNVKQRVDWVQAMQTALRLRAEGKNSLHQELKLSRRKQRETLQRSQSNQSSHSEPISVEAPLHSAPEQQGETESLEQHIESIIQVTDGEQGKREMFEIASTLTAMEKEVQQQKKRIHELELTQVKLEEALNAQIHDRLEEDRIRQELERQLAEEQKKLAELLLHQSQLETLAVRSQEDSSTTTPPISQQTEESSQHNTEVRDKCVEK</sequence>
<dbReference type="SMART" id="SM00233">
    <property type="entry name" value="PH"/>
    <property type="match status" value="1"/>
</dbReference>
<dbReference type="InterPro" id="IPR011992">
    <property type="entry name" value="EF-hand-dom_pair"/>
</dbReference>
<dbReference type="AlphaFoldDB" id="A0A672QJ45"/>
<dbReference type="InterPro" id="IPR057836">
    <property type="entry name" value="EF-hand_SWAP70_N"/>
</dbReference>
<dbReference type="PANTHER" id="PTHR14383">
    <property type="entry name" value="SWAP-70 RECOMBINASE"/>
    <property type="match status" value="1"/>
</dbReference>
<feature type="compositionally biased region" description="Polar residues" evidence="2">
    <location>
        <begin position="333"/>
        <end position="344"/>
    </location>
</feature>
<proteinExistence type="predicted"/>
<dbReference type="PANTHER" id="PTHR14383:SF2">
    <property type="entry name" value="DIFFERENTIALLY EXPRESSED IN FDCP 6 HOMOLOG"/>
    <property type="match status" value="1"/>
</dbReference>
<organism evidence="4 5">
    <name type="scientific">Sinocyclocheilus grahami</name>
    <name type="common">Dianchi golden-line fish</name>
    <name type="synonym">Barbus grahami</name>
    <dbReference type="NCBI Taxonomy" id="75366"/>
    <lineage>
        <taxon>Eukaryota</taxon>
        <taxon>Metazoa</taxon>
        <taxon>Chordata</taxon>
        <taxon>Craniata</taxon>
        <taxon>Vertebrata</taxon>
        <taxon>Euteleostomi</taxon>
        <taxon>Actinopterygii</taxon>
        <taxon>Neopterygii</taxon>
        <taxon>Teleostei</taxon>
        <taxon>Ostariophysi</taxon>
        <taxon>Cypriniformes</taxon>
        <taxon>Cyprinidae</taxon>
        <taxon>Cyprininae</taxon>
        <taxon>Sinocyclocheilus</taxon>
    </lineage>
</organism>